<dbReference type="PANTHER" id="PTHR30273:SF2">
    <property type="entry name" value="PROTEIN FECR"/>
    <property type="match status" value="1"/>
</dbReference>
<evidence type="ECO:0000259" key="3">
    <source>
        <dbReference type="Pfam" id="PF16344"/>
    </source>
</evidence>
<comment type="caution">
    <text evidence="4">The sequence shown here is derived from an EMBL/GenBank/DDBJ whole genome shotgun (WGS) entry which is preliminary data.</text>
</comment>
<evidence type="ECO:0000313" key="4">
    <source>
        <dbReference type="EMBL" id="TDQ79822.1"/>
    </source>
</evidence>
<dbReference type="AlphaFoldDB" id="A0A4R6WM18"/>
<dbReference type="InterPro" id="IPR032508">
    <property type="entry name" value="FecR_C"/>
</dbReference>
<name>A0A4R6WM18_9SPHI</name>
<dbReference type="GO" id="GO:0016989">
    <property type="term" value="F:sigma factor antagonist activity"/>
    <property type="evidence" value="ECO:0007669"/>
    <property type="project" value="TreeGrafter"/>
</dbReference>
<dbReference type="OrthoDB" id="695864at2"/>
<organism evidence="4 5">
    <name type="scientific">Sphingobacterium yanglingense</name>
    <dbReference type="NCBI Taxonomy" id="1437280"/>
    <lineage>
        <taxon>Bacteria</taxon>
        <taxon>Pseudomonadati</taxon>
        <taxon>Bacteroidota</taxon>
        <taxon>Sphingobacteriia</taxon>
        <taxon>Sphingobacteriales</taxon>
        <taxon>Sphingobacteriaceae</taxon>
        <taxon>Sphingobacterium</taxon>
    </lineage>
</organism>
<dbReference type="RefSeq" id="WP_133583585.1">
    <property type="nucleotide sequence ID" value="NZ_SNYV01000011.1"/>
</dbReference>
<dbReference type="FunFam" id="2.60.120.1440:FF:000001">
    <property type="entry name" value="Putative anti-sigma factor"/>
    <property type="match status" value="1"/>
</dbReference>
<feature type="domain" description="Protein FecR C-terminal" evidence="3">
    <location>
        <begin position="328"/>
        <end position="395"/>
    </location>
</feature>
<keyword evidence="1" id="KW-0812">Transmembrane</keyword>
<feature type="domain" description="FecR protein" evidence="2">
    <location>
        <begin position="192"/>
        <end position="286"/>
    </location>
</feature>
<keyword evidence="5" id="KW-1185">Reference proteome</keyword>
<keyword evidence="1" id="KW-0472">Membrane</keyword>
<dbReference type="InterPro" id="IPR006860">
    <property type="entry name" value="FecR"/>
</dbReference>
<dbReference type="EMBL" id="SNYV01000011">
    <property type="protein sequence ID" value="TDQ79822.1"/>
    <property type="molecule type" value="Genomic_DNA"/>
</dbReference>
<evidence type="ECO:0000313" key="5">
    <source>
        <dbReference type="Proteomes" id="UP000295292"/>
    </source>
</evidence>
<proteinExistence type="predicted"/>
<accession>A0A4R6WM18</accession>
<keyword evidence="1" id="KW-1133">Transmembrane helix</keyword>
<dbReference type="PANTHER" id="PTHR30273">
    <property type="entry name" value="PERIPLASMIC SIGNAL SENSOR AND SIGMA FACTOR ACTIVATOR FECR-RELATED"/>
    <property type="match status" value="1"/>
</dbReference>
<reference evidence="4 5" key="1">
    <citation type="submission" date="2019-03" db="EMBL/GenBank/DDBJ databases">
        <title>Genomic Encyclopedia of Archaeal and Bacterial Type Strains, Phase II (KMG-II): from individual species to whole genera.</title>
        <authorList>
            <person name="Goeker M."/>
        </authorList>
    </citation>
    <scope>NUCLEOTIDE SEQUENCE [LARGE SCALE GENOMIC DNA]</scope>
    <source>
        <strain evidence="4 5">DSM 28353</strain>
    </source>
</reference>
<gene>
    <name evidence="4" type="ORF">CLV99_1272</name>
</gene>
<evidence type="ECO:0000259" key="2">
    <source>
        <dbReference type="Pfam" id="PF04773"/>
    </source>
</evidence>
<dbReference type="Gene3D" id="2.60.120.1440">
    <property type="match status" value="1"/>
</dbReference>
<evidence type="ECO:0000256" key="1">
    <source>
        <dbReference type="SAM" id="Phobius"/>
    </source>
</evidence>
<dbReference type="Gene3D" id="3.55.50.30">
    <property type="match status" value="1"/>
</dbReference>
<sequence>MQANERITYLVENYLNKTISKEEYKELSDWIVQADFQEVETLFEAEIHKQDNWYNDSVAFGGEANVLKEIQNKITQSERKVFAYKRWAYYGAAASILIFTLMLFKPWQKTDLVSSDQVNDKVVSVDDKGDDIDILADAGGHLSFTDGEIVTISKQQKAFIDCDGVRYQFLADGGVRLQPLDTASPHQAKHTFFTNRGDKANIILADGTSVWLSSASSLVYPTTFADDKRMVEVHGEAFFDVSHNPNKPFVVKSNDTEIEVLGTQFNMRAYPEVDFSETTLVSGSVRVRSKNSQRKIVPGQQATVNKKGEVAVVTANLQDVLSWQSDVYRFSNLTIEEILTELGRWYAIEGIDNRSTLQERYTGVLSKGKQLSGILRQLETISTHRFIIQERRIVIMN</sequence>
<dbReference type="Pfam" id="PF04773">
    <property type="entry name" value="FecR"/>
    <property type="match status" value="1"/>
</dbReference>
<dbReference type="InterPro" id="IPR012373">
    <property type="entry name" value="Ferrdict_sens_TM"/>
</dbReference>
<feature type="transmembrane region" description="Helical" evidence="1">
    <location>
        <begin position="87"/>
        <end position="107"/>
    </location>
</feature>
<dbReference type="Proteomes" id="UP000295292">
    <property type="component" value="Unassembled WGS sequence"/>
</dbReference>
<protein>
    <submittedName>
        <fullName evidence="4">FecR family protein</fullName>
    </submittedName>
</protein>
<dbReference type="Pfam" id="PF16344">
    <property type="entry name" value="FecR_C"/>
    <property type="match status" value="1"/>
</dbReference>